<keyword evidence="7" id="KW-1133">Transmembrane helix</keyword>
<dbReference type="InterPro" id="IPR016191">
    <property type="entry name" value="Ribonuclease/ribotoxin"/>
</dbReference>
<dbReference type="STRING" id="1322246.BN4_12229"/>
<keyword evidence="8" id="KW-0732">Signal</keyword>
<proteinExistence type="inferred from homology"/>
<keyword evidence="6" id="KW-0378">Hydrolase</keyword>
<evidence type="ECO:0000256" key="4">
    <source>
        <dbReference type="ARBA" id="ARBA00022525"/>
    </source>
</evidence>
<dbReference type="Gene3D" id="2.160.20.10">
    <property type="entry name" value="Single-stranded right-handed beta-helix, Pectin lyase-like"/>
    <property type="match status" value="1"/>
</dbReference>
<reference evidence="11" key="2">
    <citation type="journal article" date="2013" name="Stand. Genomic Sci.">
        <title>Complete genome sequence of Desulfocapsa sulfexigens, a marine deltaproteobacterium specialized in disproportionating inorganic sulfur compounds.</title>
        <authorList>
            <person name="Finster K.W."/>
            <person name="Kjeldsen K.U."/>
            <person name="Kube M."/>
            <person name="Reinhardt R."/>
            <person name="Mussmann M."/>
            <person name="Amann R."/>
            <person name="Schreiber L."/>
        </authorList>
    </citation>
    <scope>NUCLEOTIDE SEQUENCE [LARGE SCALE GENOMIC DNA]</scope>
    <source>
        <strain evidence="11">DSM 10523 / SB164P1</strain>
    </source>
</reference>
<evidence type="ECO:0000256" key="2">
    <source>
        <dbReference type="ARBA" id="ARBA00009006"/>
    </source>
</evidence>
<keyword evidence="11" id="KW-1185">Reference proteome</keyword>
<evidence type="ECO:0000256" key="8">
    <source>
        <dbReference type="SAM" id="SignalP"/>
    </source>
</evidence>
<dbReference type="HOGENOM" id="CLU_234619_0_0_7"/>
<organism evidence="10 11">
    <name type="scientific">Pseudodesulfovibrio piezophilus (strain DSM 21447 / JCM 15486 / C1TLV30)</name>
    <name type="common">Desulfovibrio piezophilus</name>
    <dbReference type="NCBI Taxonomy" id="1322246"/>
    <lineage>
        <taxon>Bacteria</taxon>
        <taxon>Pseudomonadati</taxon>
        <taxon>Thermodesulfobacteriota</taxon>
        <taxon>Desulfovibrionia</taxon>
        <taxon>Desulfovibrionales</taxon>
        <taxon>Desulfovibrionaceae</taxon>
    </lineage>
</organism>
<evidence type="ECO:0000256" key="5">
    <source>
        <dbReference type="ARBA" id="ARBA00022722"/>
    </source>
</evidence>
<feature type="chain" id="PRO_5004018982" description="Ribonuclease" evidence="8">
    <location>
        <begin position="27"/>
        <end position="1841"/>
    </location>
</feature>
<protein>
    <recommendedName>
        <fullName evidence="3">Ribonuclease</fullName>
    </recommendedName>
</protein>
<keyword evidence="4" id="KW-0964">Secreted</keyword>
<dbReference type="eggNOG" id="COG4290">
    <property type="taxonomic scope" value="Bacteria"/>
</dbReference>
<dbReference type="GO" id="GO:0004521">
    <property type="term" value="F:RNA endonuclease activity"/>
    <property type="evidence" value="ECO:0007669"/>
    <property type="project" value="InterPro"/>
</dbReference>
<gene>
    <name evidence="10" type="ordered locus">BN4_12229</name>
</gene>
<evidence type="ECO:0000313" key="11">
    <source>
        <dbReference type="Proteomes" id="UP000011724"/>
    </source>
</evidence>
<dbReference type="PRINTS" id="PR00117">
    <property type="entry name" value="BARNASE"/>
</dbReference>
<accession>M1WRC9</accession>
<comment type="subcellular location">
    <subcellularLocation>
        <location evidence="1">Secreted</location>
    </subcellularLocation>
</comment>
<reference evidence="10 11" key="1">
    <citation type="journal article" date="2013" name="PLoS ONE">
        <title>The first genomic and proteomic characterization of a deep-sea sulfate reducer: insights into the piezophilic lifestyle of Desulfovibrio piezophilus.</title>
        <authorList>
            <person name="Pradel N."/>
            <person name="Ji B."/>
            <person name="Gimenez G."/>
            <person name="Talla E."/>
            <person name="Lenoble P."/>
            <person name="Garel M."/>
            <person name="Tamburini C."/>
            <person name="Fourquet P."/>
            <person name="Lebrun R."/>
            <person name="Bertin P."/>
            <person name="Denis Y."/>
            <person name="Pophillat M."/>
            <person name="Barbe V."/>
            <person name="Ollivier B."/>
            <person name="Dolla A."/>
        </authorList>
    </citation>
    <scope>NUCLEOTIDE SEQUENCE [LARGE SCALE GENOMIC DNA]</scope>
    <source>
        <strain evidence="11">DSM 10523 / SB164P1</strain>
    </source>
</reference>
<sequence length="1841" mass="191134">MLESIKQLFIAFLISLILCPPSMVHAGGITPDAAAPAANQATMDTAPNGVDVVNIAAPGANGMSHNMFTDFNVGSSGVIINNGDAPGVSQLGGAMAPNPNFSGTAATTILNEVTGTGRSSIQGHTEIFGQSANYILSNPNGISINGGGFINTPKATMTTGVPQFSGNTFVGLDVHSGDILVHGAGINANNIDAFELVSRVATINADIHAKSLSVITGQNRHNPVSGTTTTLTADSTPAPTISIDSSALGGMYAGRIKLVGTEAGVGVNTKGLVQSTQHLEMTADGKIQITNKVSSGNTLALTSQDSIDVSGTVKASGTATLSAPTVTVARVNPTDAALVNANKIEVNTGTLDNQRLMAADTEVLITATNVTNTGTIYSGGTSTFRIDDTLYNNEGTILAKGNAVLEGTTAGTRMATLQNDSGTIESLEGGLIFRATTFNNSNSKFILVEGGDEGGTLDGVFQAGDDNWKTYELFKHYVGRAYAGPSGWTAYPLSNMHHLKMDTTPDVISAADLSAHIAELDLKLAEDSNYLTSQGKNALRIAKRELAKGMLYFVAAYGQTNGVIFSERTATDTVTGEDAGASIAAHNSIFIETDAGTNSVSTISSTTGDINIIAKSFNNIGHELFERRYVTWGRGAFHSHRSPSIEKKGGGTVQYLSSVGNEYGTLDAGNKVSISGGTVTNGITERNGVIEEPDPNKQQRKVSSVTDETNLLPSNGLFNLNTNPAQNYAIETDPALIDLDDFYGSEYMMSRFGMDPNDEANKRMGDAFYETRLVAKQIRKLAAKRFLSEERTTDTEEFKQLMDNAVDIKGDLNLTPGIALTQEQISSLTKDIVWLEKRTLNGQEALVPVVYLGTNSIKKLARGGSVIMGKDVAINTAGNTSNDGLIQSQTQVTITAENFLNTGTVSGQTVAATTTDSIRNTGGTITGETVALKADKDVVFAAQVLNNNNQETSSQFVGSQGKVQATGSLSIEAGQDIGVLGSEVTSDSDTTLAAGRNVAVSTVDLATQSSVSGGNYSSRTNITRQQASTVKTDGNLNVTAGKDIALHGSQINIGGDATLEADSNVAITAATNEIDLYSHADDAGGSFFGGGKSSTFEQLAQTNAASTINAKGSVSIEAGGDASEGNAIVKGSQIKATQNVTITASRDIQATTNQIQNKIKVEEKRGGFMGAESVDMVQKENTTNNRPVFEAGQKVALNAKNDVVLQSASIKSGDTTEIVAEEGKVAMLVTKNKSFEHKVKTDMGFLTWSSEDKGKIDETVLHTLIEPGASLTITTPKGVTVEFKESSGDVRKDVELLANAKGLEWMGDLLERDDVDWQAVQEIHDQWSKSDGGLGAGGMLIISLIASAVTAGAASGLAMAAMGMEMAMVNGVSTMVVAGTTTAASTAQIAMCTALTAAFTSIGTQAVTALGNAAAGGDLGKGLASIASEAGLKSLTTAMISAGIASDVAQNVDSIATAGEGASELDLFYSDLANSLQDNVINAGINTGVGTAVNGGNLGENLVANMRGAAVSTLGAQGASLIGTAYKDQDINKATQYIAHAALGGALDLASGGNGASGAIGAVTGELIGDTFVSAWISNRIEDSKDMDKLSGEELQAELNKLSSDIAELKRHGVNVARLGAGMAAALAGGDVDIAAQTGGNAAENNALPLVLVIYGACEAVDAGVKMYNAYKLAEAIQDQDEEAIKYYSTEILIDTAVDAAPLGAVFTKFGMSKIGLMIAGLGTKMGDNVATVLTKVDDIAQYAVKKGKLPDNFLTKAEAKKLGWNPKKGNLHDVAPGKSIGGDVFKDKEGLLPSAPGRTWIEADINDTGGYRGTVRLVISNDGLVYKTTDHYKTFKQVLK</sequence>
<dbReference type="SMART" id="SM00912">
    <property type="entry name" value="Haemagg_act"/>
    <property type="match status" value="1"/>
</dbReference>
<dbReference type="InterPro" id="IPR011050">
    <property type="entry name" value="Pectin_lyase_fold/virulence"/>
</dbReference>
<dbReference type="Pfam" id="PF13332">
    <property type="entry name" value="Fil_haemagg_2"/>
    <property type="match status" value="2"/>
</dbReference>
<dbReference type="InterPro" id="IPR008638">
    <property type="entry name" value="FhaB/CdiA-like_TPS"/>
</dbReference>
<dbReference type="Pfam" id="PF00545">
    <property type="entry name" value="Ribonuclease"/>
    <property type="match status" value="1"/>
</dbReference>
<evidence type="ECO:0000256" key="1">
    <source>
        <dbReference type="ARBA" id="ARBA00004613"/>
    </source>
</evidence>
<dbReference type="Gene3D" id="3.10.450.30">
    <property type="entry name" value="Microbial ribonucleases"/>
    <property type="match status" value="1"/>
</dbReference>
<name>M1WRC9_PSEP2</name>
<evidence type="ECO:0000313" key="10">
    <source>
        <dbReference type="EMBL" id="CCH49464.1"/>
    </source>
</evidence>
<dbReference type="SUPFAM" id="SSF53933">
    <property type="entry name" value="Microbial ribonucleases"/>
    <property type="match status" value="1"/>
</dbReference>
<feature type="transmembrane region" description="Helical" evidence="7">
    <location>
        <begin position="1334"/>
        <end position="1358"/>
    </location>
</feature>
<dbReference type="KEGG" id="dpi:BN4_12229"/>
<dbReference type="Pfam" id="PF05860">
    <property type="entry name" value="TPS"/>
    <property type="match status" value="1"/>
</dbReference>
<comment type="similarity">
    <text evidence="2">Belongs to the ribonuclease N1/T1 family.</text>
</comment>
<evidence type="ECO:0000256" key="3">
    <source>
        <dbReference type="ARBA" id="ARBA00022214"/>
    </source>
</evidence>
<keyword evidence="7" id="KW-0812">Transmembrane</keyword>
<dbReference type="GO" id="GO:0003723">
    <property type="term" value="F:RNA binding"/>
    <property type="evidence" value="ECO:0007669"/>
    <property type="project" value="InterPro"/>
</dbReference>
<feature type="signal peptide" evidence="8">
    <location>
        <begin position="1"/>
        <end position="26"/>
    </location>
</feature>
<dbReference type="RefSeq" id="WP_015415508.1">
    <property type="nucleotide sequence ID" value="NC_020409.1"/>
</dbReference>
<keyword evidence="5" id="KW-0540">Nuclease</keyword>
<dbReference type="InterPro" id="IPR012334">
    <property type="entry name" value="Pectin_lyas_fold"/>
</dbReference>
<dbReference type="InterPro" id="IPR001887">
    <property type="entry name" value="Barnase"/>
</dbReference>
<dbReference type="EMBL" id="FO203427">
    <property type="protein sequence ID" value="CCH49464.1"/>
    <property type="molecule type" value="Genomic_DNA"/>
</dbReference>
<evidence type="ECO:0000256" key="6">
    <source>
        <dbReference type="ARBA" id="ARBA00022801"/>
    </source>
</evidence>
<dbReference type="InterPro" id="IPR025157">
    <property type="entry name" value="Hemagglutinin_rpt"/>
</dbReference>
<dbReference type="InterPro" id="IPR006915">
    <property type="entry name" value="DUF637_hemagglutn_put"/>
</dbReference>
<dbReference type="GO" id="GO:0016787">
    <property type="term" value="F:hydrolase activity"/>
    <property type="evidence" value="ECO:0007669"/>
    <property type="project" value="UniProtKB-KW"/>
</dbReference>
<dbReference type="BioCyc" id="DPIE1322246:BN4_RS11210-MONOMER"/>
<dbReference type="InterPro" id="IPR000026">
    <property type="entry name" value="N1-like"/>
</dbReference>
<dbReference type="SUPFAM" id="SSF51126">
    <property type="entry name" value="Pectin lyase-like"/>
    <property type="match status" value="1"/>
</dbReference>
<dbReference type="Proteomes" id="UP000011724">
    <property type="component" value="Chromosome"/>
</dbReference>
<dbReference type="PATRIC" id="fig|879567.3.peg.2375"/>
<dbReference type="Pfam" id="PF04830">
    <property type="entry name" value="DUF637"/>
    <property type="match status" value="1"/>
</dbReference>
<dbReference type="OrthoDB" id="5666689at2"/>
<evidence type="ECO:0000256" key="7">
    <source>
        <dbReference type="SAM" id="Phobius"/>
    </source>
</evidence>
<dbReference type="NCBIfam" id="TIGR01901">
    <property type="entry name" value="adhes_NPXG"/>
    <property type="match status" value="1"/>
</dbReference>
<feature type="domain" description="Filamentous haemagglutinin FhaB/tRNA nuclease CdiA-like TPS" evidence="9">
    <location>
        <begin position="47"/>
        <end position="167"/>
    </location>
</feature>
<evidence type="ECO:0000259" key="9">
    <source>
        <dbReference type="SMART" id="SM00912"/>
    </source>
</evidence>
<keyword evidence="7" id="KW-0472">Membrane</keyword>
<dbReference type="eggNOG" id="COG3210">
    <property type="taxonomic scope" value="Bacteria"/>
</dbReference>
<dbReference type="GO" id="GO:0005576">
    <property type="term" value="C:extracellular region"/>
    <property type="evidence" value="ECO:0007669"/>
    <property type="project" value="UniProtKB-SubCell"/>
</dbReference>